<accession>A0A1G8YPW6</accession>
<keyword evidence="7 14" id="KW-0418">Kinase</keyword>
<evidence type="ECO:0000256" key="11">
    <source>
        <dbReference type="ARBA" id="ARBA00029766"/>
    </source>
</evidence>
<comment type="function">
    <text evidence="10">Catalyzes the transfer of pyrophosphate from adenosine triphosphate (ATP) to 6-hydroxymethyl-7,8-dihydropterin, an enzymatic step in folate biosynthesis pathway.</text>
</comment>
<evidence type="ECO:0000256" key="10">
    <source>
        <dbReference type="ARBA" id="ARBA00029409"/>
    </source>
</evidence>
<evidence type="ECO:0000256" key="5">
    <source>
        <dbReference type="ARBA" id="ARBA00022679"/>
    </source>
</evidence>
<feature type="domain" description="7,8-dihydro-6-hydroxymethylpterin-pyrophosphokinase" evidence="13">
    <location>
        <begin position="7"/>
        <end position="104"/>
    </location>
</feature>
<organism evidence="14 15">
    <name type="scientific">Ferrimonas sediminum</name>
    <dbReference type="NCBI Taxonomy" id="718193"/>
    <lineage>
        <taxon>Bacteria</taxon>
        <taxon>Pseudomonadati</taxon>
        <taxon>Pseudomonadota</taxon>
        <taxon>Gammaproteobacteria</taxon>
        <taxon>Alteromonadales</taxon>
        <taxon>Ferrimonadaceae</taxon>
        <taxon>Ferrimonas</taxon>
    </lineage>
</organism>
<dbReference type="SUPFAM" id="SSF55083">
    <property type="entry name" value="6-hydroxymethyl-7,8-dihydropterin pyrophosphokinase, HPPK"/>
    <property type="match status" value="1"/>
</dbReference>
<dbReference type="RefSeq" id="WP_090367425.1">
    <property type="nucleotide sequence ID" value="NZ_FNEM01000018.1"/>
</dbReference>
<evidence type="ECO:0000256" key="1">
    <source>
        <dbReference type="ARBA" id="ARBA00005051"/>
    </source>
</evidence>
<dbReference type="GO" id="GO:0046656">
    <property type="term" value="P:folic acid biosynthetic process"/>
    <property type="evidence" value="ECO:0007669"/>
    <property type="project" value="UniProtKB-KW"/>
</dbReference>
<evidence type="ECO:0000256" key="8">
    <source>
        <dbReference type="ARBA" id="ARBA00022840"/>
    </source>
</evidence>
<evidence type="ECO:0000256" key="12">
    <source>
        <dbReference type="ARBA" id="ARBA00033413"/>
    </source>
</evidence>
<keyword evidence="5" id="KW-0808">Transferase</keyword>
<dbReference type="GO" id="GO:0016301">
    <property type="term" value="F:kinase activity"/>
    <property type="evidence" value="ECO:0007669"/>
    <property type="project" value="UniProtKB-KW"/>
</dbReference>
<dbReference type="AlphaFoldDB" id="A0A1G8YPW6"/>
<sequence>MPEQRYYCSFGANLNPEANAVLALTALSRRFSPIVLSSIIKTAPAAMESEHQFLNFAFWFDSTLSAGEVKSVFNQLEIAQGRDRSDPDCSIKDRPLDLDILSVNQAPSPAQHPEYLTPLLDQLTGSSRPVTGICLAKHGLELGHRATTIHRDSGSGHIRVVDQHP</sequence>
<keyword evidence="9" id="KW-0289">Folate biosynthesis</keyword>
<dbReference type="EMBL" id="FNEM01000018">
    <property type="protein sequence ID" value="SDK04813.1"/>
    <property type="molecule type" value="Genomic_DNA"/>
</dbReference>
<gene>
    <name evidence="14" type="ORF">SAMN04488540_1187</name>
</gene>
<name>A0A1G8YPW6_9GAMM</name>
<keyword evidence="15" id="KW-1185">Reference proteome</keyword>
<evidence type="ECO:0000256" key="7">
    <source>
        <dbReference type="ARBA" id="ARBA00022777"/>
    </source>
</evidence>
<proteinExistence type="inferred from homology"/>
<dbReference type="PANTHER" id="PTHR43071:SF1">
    <property type="entry name" value="2-AMINO-4-HYDROXY-6-HYDROXYMETHYLDIHYDROPTERIDINE PYROPHOSPHOKINASE"/>
    <property type="match status" value="1"/>
</dbReference>
<dbReference type="InterPro" id="IPR000550">
    <property type="entry name" value="Hppk"/>
</dbReference>
<dbReference type="Proteomes" id="UP000199527">
    <property type="component" value="Unassembled WGS sequence"/>
</dbReference>
<dbReference type="OrthoDB" id="582926at2"/>
<evidence type="ECO:0000256" key="3">
    <source>
        <dbReference type="ARBA" id="ARBA00013253"/>
    </source>
</evidence>
<dbReference type="InterPro" id="IPR035907">
    <property type="entry name" value="Hppk_sf"/>
</dbReference>
<dbReference type="EC" id="2.7.6.3" evidence="3"/>
<dbReference type="GO" id="GO:0046654">
    <property type="term" value="P:tetrahydrofolate biosynthetic process"/>
    <property type="evidence" value="ECO:0007669"/>
    <property type="project" value="UniProtKB-UniPathway"/>
</dbReference>
<dbReference type="GO" id="GO:0005524">
    <property type="term" value="F:ATP binding"/>
    <property type="evidence" value="ECO:0007669"/>
    <property type="project" value="UniProtKB-KW"/>
</dbReference>
<comment type="similarity">
    <text evidence="2">Belongs to the HPPK family.</text>
</comment>
<reference evidence="15" key="1">
    <citation type="submission" date="2016-10" db="EMBL/GenBank/DDBJ databases">
        <authorList>
            <person name="Varghese N."/>
            <person name="Submissions S."/>
        </authorList>
    </citation>
    <scope>NUCLEOTIDE SEQUENCE [LARGE SCALE GENOMIC DNA]</scope>
    <source>
        <strain evidence="15">DSM 23317</strain>
    </source>
</reference>
<dbReference type="Gene3D" id="3.30.70.560">
    <property type="entry name" value="7,8-Dihydro-6-hydroxymethylpterin-pyrophosphokinase HPPK"/>
    <property type="match status" value="1"/>
</dbReference>
<dbReference type="UniPathway" id="UPA00077">
    <property type="reaction ID" value="UER00155"/>
</dbReference>
<protein>
    <recommendedName>
        <fullName evidence="4">2-amino-4-hydroxy-6-hydroxymethyldihydropteridine pyrophosphokinase</fullName>
        <ecNumber evidence="3">2.7.6.3</ecNumber>
    </recommendedName>
    <alternativeName>
        <fullName evidence="11">6-hydroxymethyl-7,8-dihydropterin pyrophosphokinase</fullName>
    </alternativeName>
    <alternativeName>
        <fullName evidence="12">7,8-dihydro-6-hydroxymethylpterin-pyrophosphokinase</fullName>
    </alternativeName>
</protein>
<evidence type="ECO:0000256" key="4">
    <source>
        <dbReference type="ARBA" id="ARBA00016218"/>
    </source>
</evidence>
<evidence type="ECO:0000259" key="13">
    <source>
        <dbReference type="Pfam" id="PF01288"/>
    </source>
</evidence>
<keyword evidence="6" id="KW-0547">Nucleotide-binding</keyword>
<evidence type="ECO:0000256" key="9">
    <source>
        <dbReference type="ARBA" id="ARBA00022909"/>
    </source>
</evidence>
<evidence type="ECO:0000256" key="2">
    <source>
        <dbReference type="ARBA" id="ARBA00005810"/>
    </source>
</evidence>
<dbReference type="PANTHER" id="PTHR43071">
    <property type="entry name" value="2-AMINO-4-HYDROXY-6-HYDROXYMETHYLDIHYDROPTERIDINE PYROPHOSPHOKINASE"/>
    <property type="match status" value="1"/>
</dbReference>
<dbReference type="Pfam" id="PF01288">
    <property type="entry name" value="HPPK"/>
    <property type="match status" value="1"/>
</dbReference>
<keyword evidence="8" id="KW-0067">ATP-binding</keyword>
<dbReference type="GO" id="GO:0003848">
    <property type="term" value="F:2-amino-4-hydroxy-6-hydroxymethyldihydropteridine diphosphokinase activity"/>
    <property type="evidence" value="ECO:0007669"/>
    <property type="project" value="UniProtKB-EC"/>
</dbReference>
<comment type="pathway">
    <text evidence="1">Cofactor biosynthesis; tetrahydrofolate biosynthesis; 2-amino-4-hydroxy-6-hydroxymethyl-7,8-dihydropteridine diphosphate from 7,8-dihydroneopterin triphosphate: step 4/4.</text>
</comment>
<evidence type="ECO:0000256" key="6">
    <source>
        <dbReference type="ARBA" id="ARBA00022741"/>
    </source>
</evidence>
<evidence type="ECO:0000313" key="14">
    <source>
        <dbReference type="EMBL" id="SDK04813.1"/>
    </source>
</evidence>
<evidence type="ECO:0000313" key="15">
    <source>
        <dbReference type="Proteomes" id="UP000199527"/>
    </source>
</evidence>